<keyword evidence="13" id="KW-0594">Phospholipid biosynthesis</keyword>
<protein>
    <recommendedName>
        <fullName evidence="18">Diacylglycerol kinase</fullName>
    </recommendedName>
</protein>
<dbReference type="Proteomes" id="UP000017131">
    <property type="component" value="Unassembled WGS sequence"/>
</dbReference>
<dbReference type="EMBL" id="AXDY01000003">
    <property type="protein sequence ID" value="ERS93889.1"/>
    <property type="molecule type" value="Genomic_DNA"/>
</dbReference>
<keyword evidence="9" id="KW-0067">ATP-binding</keyword>
<keyword evidence="4" id="KW-0444">Lipid biosynthesis</keyword>
<keyword evidence="12 15" id="KW-0472">Membrane</keyword>
<comment type="caution">
    <text evidence="16">The sequence shown here is derived from an EMBL/GenBank/DDBJ whole genome shotgun (WGS) entry which is preliminary data.</text>
</comment>
<evidence type="ECO:0008006" key="18">
    <source>
        <dbReference type="Google" id="ProtNLM"/>
    </source>
</evidence>
<keyword evidence="17" id="KW-1185">Reference proteome</keyword>
<organism evidence="16 17">
    <name type="scientific">Staphylococcus simulans UMC-CNS-990</name>
    <dbReference type="NCBI Taxonomy" id="1405498"/>
    <lineage>
        <taxon>Bacteria</taxon>
        <taxon>Bacillati</taxon>
        <taxon>Bacillota</taxon>
        <taxon>Bacilli</taxon>
        <taxon>Bacillales</taxon>
        <taxon>Staphylococcaceae</taxon>
        <taxon>Staphylococcus</taxon>
    </lineage>
</organism>
<sequence>MNRFKYPIQGLLTILQKDRNFLWHIAIGFLIIGASFYFNITRMEWIAVILTIFLVLAFEAINTAIEYVVDLVTDDYKLFAKYAKDIAALSVLLISIAAVIIGLIIFIPYIVNLL</sequence>
<feature type="transmembrane region" description="Helical" evidence="15">
    <location>
        <begin position="21"/>
        <end position="40"/>
    </location>
</feature>
<evidence type="ECO:0000256" key="3">
    <source>
        <dbReference type="ARBA" id="ARBA00022475"/>
    </source>
</evidence>
<evidence type="ECO:0000256" key="10">
    <source>
        <dbReference type="ARBA" id="ARBA00022989"/>
    </source>
</evidence>
<evidence type="ECO:0000256" key="11">
    <source>
        <dbReference type="ARBA" id="ARBA00023098"/>
    </source>
</evidence>
<reference evidence="16 17" key="1">
    <citation type="journal article" date="2013" name="Genome Announc.">
        <title>Draft Genome Sequence of Staphylococcus simulans UMC-CNS-990, Isolated from a Case of Chronic Bovine Mastitis.</title>
        <authorList>
            <person name="Calcutt M.J."/>
            <person name="Foecking M.F."/>
            <person name="Hsieh H.Y."/>
            <person name="Perry J."/>
            <person name="Stewart G.C."/>
            <person name="Middleton J.R."/>
        </authorList>
    </citation>
    <scope>NUCLEOTIDE SEQUENCE [LARGE SCALE GENOMIC DNA]</scope>
    <source>
        <strain evidence="16 17">UMC-CNS-990</strain>
    </source>
</reference>
<comment type="similarity">
    <text evidence="2">Belongs to the bacterial diacylglycerol kinase family.</text>
</comment>
<dbReference type="PANTHER" id="PTHR34299:SF1">
    <property type="entry name" value="DIACYLGLYCEROL KINASE"/>
    <property type="match status" value="1"/>
</dbReference>
<name>A0ABP2YUY9_STASI</name>
<evidence type="ECO:0000256" key="6">
    <source>
        <dbReference type="ARBA" id="ARBA00022692"/>
    </source>
</evidence>
<dbReference type="InterPro" id="IPR036945">
    <property type="entry name" value="DAGK_sf"/>
</dbReference>
<keyword evidence="6 15" id="KW-0812">Transmembrane</keyword>
<evidence type="ECO:0000256" key="7">
    <source>
        <dbReference type="ARBA" id="ARBA00022741"/>
    </source>
</evidence>
<dbReference type="InterPro" id="IPR000829">
    <property type="entry name" value="DAGK"/>
</dbReference>
<feature type="transmembrane region" description="Helical" evidence="15">
    <location>
        <begin position="46"/>
        <end position="65"/>
    </location>
</feature>
<gene>
    <name evidence="16" type="ORF">SSIM_03515</name>
</gene>
<evidence type="ECO:0000256" key="13">
    <source>
        <dbReference type="ARBA" id="ARBA00023209"/>
    </source>
</evidence>
<keyword evidence="14" id="KW-1208">Phospholipid metabolism</keyword>
<evidence type="ECO:0000313" key="17">
    <source>
        <dbReference type="Proteomes" id="UP000017131"/>
    </source>
</evidence>
<evidence type="ECO:0000256" key="9">
    <source>
        <dbReference type="ARBA" id="ARBA00022840"/>
    </source>
</evidence>
<dbReference type="Pfam" id="PF01219">
    <property type="entry name" value="DAGK_prokar"/>
    <property type="match status" value="1"/>
</dbReference>
<feature type="transmembrane region" description="Helical" evidence="15">
    <location>
        <begin position="86"/>
        <end position="111"/>
    </location>
</feature>
<proteinExistence type="inferred from homology"/>
<dbReference type="RefSeq" id="WP_002481064.1">
    <property type="nucleotide sequence ID" value="NZ_AXDY01000003.1"/>
</dbReference>
<evidence type="ECO:0000256" key="2">
    <source>
        <dbReference type="ARBA" id="ARBA00005967"/>
    </source>
</evidence>
<dbReference type="InterPro" id="IPR033717">
    <property type="entry name" value="UDPK"/>
</dbReference>
<dbReference type="PROSITE" id="PS01069">
    <property type="entry name" value="DAGK_PROKAR"/>
    <property type="match status" value="1"/>
</dbReference>
<evidence type="ECO:0000256" key="1">
    <source>
        <dbReference type="ARBA" id="ARBA00004651"/>
    </source>
</evidence>
<keyword evidence="11" id="KW-0443">Lipid metabolism</keyword>
<evidence type="ECO:0000256" key="4">
    <source>
        <dbReference type="ARBA" id="ARBA00022516"/>
    </source>
</evidence>
<evidence type="ECO:0000256" key="8">
    <source>
        <dbReference type="ARBA" id="ARBA00022777"/>
    </source>
</evidence>
<keyword evidence="8" id="KW-0418">Kinase</keyword>
<keyword evidence="3" id="KW-1003">Cell membrane</keyword>
<evidence type="ECO:0000256" key="14">
    <source>
        <dbReference type="ARBA" id="ARBA00023264"/>
    </source>
</evidence>
<evidence type="ECO:0000313" key="16">
    <source>
        <dbReference type="EMBL" id="ERS93889.1"/>
    </source>
</evidence>
<accession>A0ABP2YUY9</accession>
<dbReference type="CDD" id="cd14265">
    <property type="entry name" value="UDPK_IM_like"/>
    <property type="match status" value="1"/>
</dbReference>
<evidence type="ECO:0000256" key="5">
    <source>
        <dbReference type="ARBA" id="ARBA00022679"/>
    </source>
</evidence>
<comment type="subcellular location">
    <subcellularLocation>
        <location evidence="1">Cell membrane</location>
        <topology evidence="1">Multi-pass membrane protein</topology>
    </subcellularLocation>
</comment>
<evidence type="ECO:0000256" key="15">
    <source>
        <dbReference type="SAM" id="Phobius"/>
    </source>
</evidence>
<dbReference type="PANTHER" id="PTHR34299">
    <property type="entry name" value="DIACYLGLYCEROL KINASE"/>
    <property type="match status" value="1"/>
</dbReference>
<evidence type="ECO:0000256" key="12">
    <source>
        <dbReference type="ARBA" id="ARBA00023136"/>
    </source>
</evidence>
<dbReference type="Gene3D" id="1.10.287.3610">
    <property type="match status" value="1"/>
</dbReference>
<keyword evidence="10 15" id="KW-1133">Transmembrane helix</keyword>
<keyword evidence="7" id="KW-0547">Nucleotide-binding</keyword>
<keyword evidence="5" id="KW-0808">Transferase</keyword>